<feature type="domain" description="Mechanosensitive ion channel transmembrane helices 2/3" evidence="10">
    <location>
        <begin position="570"/>
        <end position="611"/>
    </location>
</feature>
<organism evidence="11 12">
    <name type="scientific">Paraburkholderia humisilvae</name>
    <dbReference type="NCBI Taxonomy" id="627669"/>
    <lineage>
        <taxon>Bacteria</taxon>
        <taxon>Pseudomonadati</taxon>
        <taxon>Pseudomonadota</taxon>
        <taxon>Betaproteobacteria</taxon>
        <taxon>Burkholderiales</taxon>
        <taxon>Burkholderiaceae</taxon>
        <taxon>Paraburkholderia</taxon>
    </lineage>
</organism>
<dbReference type="Gene3D" id="2.30.30.60">
    <property type="match status" value="1"/>
</dbReference>
<dbReference type="PANTHER" id="PTHR30460">
    <property type="entry name" value="MODERATE CONDUCTANCE MECHANOSENSITIVE CHANNEL YBIO"/>
    <property type="match status" value="1"/>
</dbReference>
<feature type="transmembrane region" description="Helical" evidence="8">
    <location>
        <begin position="246"/>
        <end position="270"/>
    </location>
</feature>
<dbReference type="InterPro" id="IPR006685">
    <property type="entry name" value="MscS_channel_2nd"/>
</dbReference>
<dbReference type="Gene3D" id="1.10.287.1260">
    <property type="match status" value="1"/>
</dbReference>
<feature type="transmembrane region" description="Helical" evidence="8">
    <location>
        <begin position="348"/>
        <end position="375"/>
    </location>
</feature>
<dbReference type="Proteomes" id="UP000494363">
    <property type="component" value="Unassembled WGS sequence"/>
</dbReference>
<evidence type="ECO:0008006" key="13">
    <source>
        <dbReference type="Google" id="ProtNLM"/>
    </source>
</evidence>
<feature type="transmembrane region" description="Helical" evidence="8">
    <location>
        <begin position="519"/>
        <end position="546"/>
    </location>
</feature>
<feature type="transmembrane region" description="Helical" evidence="8">
    <location>
        <begin position="396"/>
        <end position="424"/>
    </location>
</feature>
<accession>A0A6J5EF69</accession>
<evidence type="ECO:0000259" key="10">
    <source>
        <dbReference type="Pfam" id="PF21088"/>
    </source>
</evidence>
<dbReference type="SUPFAM" id="SSF50182">
    <property type="entry name" value="Sm-like ribonucleoproteins"/>
    <property type="match status" value="1"/>
</dbReference>
<evidence type="ECO:0000313" key="11">
    <source>
        <dbReference type="EMBL" id="CAB3764314.1"/>
    </source>
</evidence>
<dbReference type="Pfam" id="PF21088">
    <property type="entry name" value="MS_channel_1st"/>
    <property type="match status" value="1"/>
</dbReference>
<feature type="region of interest" description="Disordered" evidence="7">
    <location>
        <begin position="798"/>
        <end position="853"/>
    </location>
</feature>
<evidence type="ECO:0000256" key="6">
    <source>
        <dbReference type="ARBA" id="ARBA00023136"/>
    </source>
</evidence>
<feature type="transmembrane region" description="Helical" evidence="8">
    <location>
        <begin position="436"/>
        <end position="455"/>
    </location>
</feature>
<feature type="transmembrane region" description="Helical" evidence="8">
    <location>
        <begin position="475"/>
        <end position="494"/>
    </location>
</feature>
<feature type="transmembrane region" description="Helical" evidence="8">
    <location>
        <begin position="595"/>
        <end position="614"/>
    </location>
</feature>
<feature type="compositionally biased region" description="Polar residues" evidence="7">
    <location>
        <begin position="831"/>
        <end position="853"/>
    </location>
</feature>
<comment type="similarity">
    <text evidence="2">Belongs to the MscS (TC 1.A.23) family.</text>
</comment>
<keyword evidence="3" id="KW-1003">Cell membrane</keyword>
<evidence type="ECO:0000259" key="9">
    <source>
        <dbReference type="Pfam" id="PF00924"/>
    </source>
</evidence>
<sequence length="853" mass="92158">MKAFMRRKASRVRAFACRRILALLHAGGRVRQARVHVKYAVRRSCTKLTQACVLSASTACIHAAAATPLPAGLQSFLNTATGGGVPASAAQEASSPSPASQAELARSLNNLITTLDSDAQRRALVNQLKQLRDAAQNVQQASPPVPKQANGDVLGAIASSIASVETNLNEGKTLLQFWTARSNDAARELRTILTGGRAESLGRILIGMIATLAGWGACASLLIYLQRRVFVRHGWAVVLRPNPTSVDLLTFALQQTGPWIVAFVIVLMLVQRMPEALGLTLGMVIAYATVTGAVFSAICMIVFSVFGTAHRRVAIRQLLARSLWPLFAIGACGALGDATANPEVTRQMGVSLAGFVSTFANLAAAVLSAYFALAFRRPVTHLIRNRSYAQRRDYKFATEALDILASLWHIPILLIAIASVIAILDGRGAQGDVLQSSVLSALLLVLTLFVSALLLNLTRRRDTRAQRRTPHLMRILRFAGTLFIFMMWLGYLRFELELWSGPVARLIKNSSMTPGFRHAMVAVIVTVFGAWFVWILIDTAIVEALGPSGSRSKALNPGVRARTMLPLVRNIVFVTVASLAAVIAAASLGINLTPLLAGAGVIGLAVGFGAKSLVTDLITGLFIIVEETISVGDWIDVDGGHAGTVMDLTIRTVRLRDGQGAVHTIPFSQIKIVKNLSRDFANAVFEVRVPFSADIDEVNRLIVEVGTDLMDDPHFRAEILGPVEVWGLDRFDANWMVVKGQIKTQPLQQWSVSRAFNARLKHKMDEAGIEIPVPQMQLHTSSEERSLWSKADDYAQTGSAQNMDAGGTARRRSGLAVPSDPRVLNEPLTAERQSGETLPQSPGNSNRGGTIRK</sequence>
<dbReference type="InterPro" id="IPR045276">
    <property type="entry name" value="YbiO_bact"/>
</dbReference>
<keyword evidence="5 8" id="KW-1133">Transmembrane helix</keyword>
<keyword evidence="4 8" id="KW-0812">Transmembrane</keyword>
<dbReference type="Pfam" id="PF00924">
    <property type="entry name" value="MS_channel_2nd"/>
    <property type="match status" value="1"/>
</dbReference>
<feature type="transmembrane region" description="Helical" evidence="8">
    <location>
        <begin position="567"/>
        <end position="589"/>
    </location>
</feature>
<evidence type="ECO:0000256" key="1">
    <source>
        <dbReference type="ARBA" id="ARBA00004651"/>
    </source>
</evidence>
<feature type="domain" description="Mechanosensitive ion channel MscS" evidence="9">
    <location>
        <begin position="613"/>
        <end position="678"/>
    </location>
</feature>
<feature type="transmembrane region" description="Helical" evidence="8">
    <location>
        <begin position="318"/>
        <end position="336"/>
    </location>
</feature>
<dbReference type="PANTHER" id="PTHR30460:SF0">
    <property type="entry name" value="MODERATE CONDUCTANCE MECHANOSENSITIVE CHANNEL YBIO"/>
    <property type="match status" value="1"/>
</dbReference>
<evidence type="ECO:0000256" key="7">
    <source>
        <dbReference type="SAM" id="MobiDB-lite"/>
    </source>
</evidence>
<gene>
    <name evidence="11" type="ORF">LMG29542_04847</name>
</gene>
<proteinExistence type="inferred from homology"/>
<reference evidence="11 12" key="1">
    <citation type="submission" date="2020-04" db="EMBL/GenBank/DDBJ databases">
        <authorList>
            <person name="De Canck E."/>
        </authorList>
    </citation>
    <scope>NUCLEOTIDE SEQUENCE [LARGE SCALE GENOMIC DNA]</scope>
    <source>
        <strain evidence="11 12">LMG 29542</strain>
    </source>
</reference>
<evidence type="ECO:0000256" key="4">
    <source>
        <dbReference type="ARBA" id="ARBA00022692"/>
    </source>
</evidence>
<dbReference type="InterPro" id="IPR010920">
    <property type="entry name" value="LSM_dom_sf"/>
</dbReference>
<feature type="transmembrane region" description="Helical" evidence="8">
    <location>
        <begin position="276"/>
        <end position="306"/>
    </location>
</feature>
<keyword evidence="6 8" id="KW-0472">Membrane</keyword>
<keyword evidence="12" id="KW-1185">Reference proteome</keyword>
<dbReference type="GO" id="GO:0008381">
    <property type="term" value="F:mechanosensitive monoatomic ion channel activity"/>
    <property type="evidence" value="ECO:0007669"/>
    <property type="project" value="InterPro"/>
</dbReference>
<comment type="subcellular location">
    <subcellularLocation>
        <location evidence="1">Cell membrane</location>
        <topology evidence="1">Multi-pass membrane protein</topology>
    </subcellularLocation>
</comment>
<dbReference type="InterPro" id="IPR011014">
    <property type="entry name" value="MscS_channel_TM-2"/>
</dbReference>
<dbReference type="InterPro" id="IPR023408">
    <property type="entry name" value="MscS_beta-dom_sf"/>
</dbReference>
<evidence type="ECO:0000256" key="2">
    <source>
        <dbReference type="ARBA" id="ARBA00008017"/>
    </source>
</evidence>
<evidence type="ECO:0000256" key="3">
    <source>
        <dbReference type="ARBA" id="ARBA00022475"/>
    </source>
</evidence>
<name>A0A6J5EF69_9BURK</name>
<dbReference type="GO" id="GO:0005886">
    <property type="term" value="C:plasma membrane"/>
    <property type="evidence" value="ECO:0007669"/>
    <property type="project" value="UniProtKB-SubCell"/>
</dbReference>
<evidence type="ECO:0000313" key="12">
    <source>
        <dbReference type="Proteomes" id="UP000494363"/>
    </source>
</evidence>
<protein>
    <recommendedName>
        <fullName evidence="13">Moderate conductance mechanosensitive channel YbiO</fullName>
    </recommendedName>
</protein>
<dbReference type="AlphaFoldDB" id="A0A6J5EF69"/>
<dbReference type="EMBL" id="CADIKH010000024">
    <property type="protein sequence ID" value="CAB3764314.1"/>
    <property type="molecule type" value="Genomic_DNA"/>
</dbReference>
<dbReference type="RefSeq" id="WP_175228953.1">
    <property type="nucleotide sequence ID" value="NZ_CADIKH010000024.1"/>
</dbReference>
<feature type="transmembrane region" description="Helical" evidence="8">
    <location>
        <begin position="204"/>
        <end position="225"/>
    </location>
</feature>
<evidence type="ECO:0000256" key="8">
    <source>
        <dbReference type="SAM" id="Phobius"/>
    </source>
</evidence>
<dbReference type="InterPro" id="IPR011066">
    <property type="entry name" value="MscS_channel_C_sf"/>
</dbReference>
<dbReference type="Gene3D" id="3.30.70.100">
    <property type="match status" value="1"/>
</dbReference>
<dbReference type="SUPFAM" id="SSF82689">
    <property type="entry name" value="Mechanosensitive channel protein MscS (YggB), C-terminal domain"/>
    <property type="match status" value="1"/>
</dbReference>
<dbReference type="SUPFAM" id="SSF82861">
    <property type="entry name" value="Mechanosensitive channel protein MscS (YggB), transmembrane region"/>
    <property type="match status" value="1"/>
</dbReference>
<dbReference type="InterPro" id="IPR049142">
    <property type="entry name" value="MS_channel_1st"/>
</dbReference>
<evidence type="ECO:0000256" key="5">
    <source>
        <dbReference type="ARBA" id="ARBA00022989"/>
    </source>
</evidence>